<evidence type="ECO:0000313" key="1">
    <source>
        <dbReference type="EMBL" id="KAK8516638.1"/>
    </source>
</evidence>
<reference evidence="1 2" key="1">
    <citation type="journal article" date="2024" name="G3 (Bethesda)">
        <title>Genome assembly of Hibiscus sabdariffa L. provides insights into metabolisms of medicinal natural products.</title>
        <authorList>
            <person name="Kim T."/>
        </authorList>
    </citation>
    <scope>NUCLEOTIDE SEQUENCE [LARGE SCALE GENOMIC DNA]</scope>
    <source>
        <strain evidence="1">TK-2024</strain>
        <tissue evidence="1">Old leaves</tissue>
    </source>
</reference>
<accession>A0ABR2CB33</accession>
<dbReference type="Proteomes" id="UP001472677">
    <property type="component" value="Unassembled WGS sequence"/>
</dbReference>
<sequence>MSNAKEQQSHTNQLLKVLSTDSSPYVNYHQVVEDYKQQDYETGGQMQLQLKKPETGSTNAPMFSGPRVCDTDKHVLLNATSH</sequence>
<keyword evidence="2" id="KW-1185">Reference proteome</keyword>
<dbReference type="InterPro" id="IPR018930">
    <property type="entry name" value="LEA-18"/>
</dbReference>
<organism evidence="1 2">
    <name type="scientific">Hibiscus sabdariffa</name>
    <name type="common">roselle</name>
    <dbReference type="NCBI Taxonomy" id="183260"/>
    <lineage>
        <taxon>Eukaryota</taxon>
        <taxon>Viridiplantae</taxon>
        <taxon>Streptophyta</taxon>
        <taxon>Embryophyta</taxon>
        <taxon>Tracheophyta</taxon>
        <taxon>Spermatophyta</taxon>
        <taxon>Magnoliopsida</taxon>
        <taxon>eudicotyledons</taxon>
        <taxon>Gunneridae</taxon>
        <taxon>Pentapetalae</taxon>
        <taxon>rosids</taxon>
        <taxon>malvids</taxon>
        <taxon>Malvales</taxon>
        <taxon>Malvaceae</taxon>
        <taxon>Malvoideae</taxon>
        <taxon>Hibiscus</taxon>
    </lineage>
</organism>
<dbReference type="Pfam" id="PF10714">
    <property type="entry name" value="LEA_6"/>
    <property type="match status" value="1"/>
</dbReference>
<proteinExistence type="predicted"/>
<gene>
    <name evidence="1" type="ORF">V6N12_049360</name>
</gene>
<dbReference type="EMBL" id="JBBPBM010000057">
    <property type="protein sequence ID" value="KAK8516638.1"/>
    <property type="molecule type" value="Genomic_DNA"/>
</dbReference>
<protein>
    <submittedName>
        <fullName evidence="1">Uncharacterized protein</fullName>
    </submittedName>
</protein>
<name>A0ABR2CB33_9ROSI</name>
<evidence type="ECO:0000313" key="2">
    <source>
        <dbReference type="Proteomes" id="UP001472677"/>
    </source>
</evidence>
<comment type="caution">
    <text evidence="1">The sequence shown here is derived from an EMBL/GenBank/DDBJ whole genome shotgun (WGS) entry which is preliminary data.</text>
</comment>